<reference evidence="2" key="1">
    <citation type="submission" date="2021-03" db="EMBL/GenBank/DDBJ databases">
        <authorList>
            <person name="So Y."/>
        </authorList>
    </citation>
    <scope>NUCLEOTIDE SEQUENCE</scope>
    <source>
        <strain evidence="2">SG15</strain>
    </source>
</reference>
<name>A0A940S8K4_9PROT</name>
<evidence type="ECO:0000256" key="1">
    <source>
        <dbReference type="SAM" id="Phobius"/>
    </source>
</evidence>
<keyword evidence="1" id="KW-0812">Transmembrane</keyword>
<keyword evidence="1" id="KW-0472">Membrane</keyword>
<keyword evidence="1" id="KW-1133">Transmembrane helix</keyword>
<feature type="transmembrane region" description="Helical" evidence="1">
    <location>
        <begin position="156"/>
        <end position="180"/>
    </location>
</feature>
<organism evidence="2 3">
    <name type="scientific">Roseomonas indoligenes</name>
    <dbReference type="NCBI Taxonomy" id="2820811"/>
    <lineage>
        <taxon>Bacteria</taxon>
        <taxon>Pseudomonadati</taxon>
        <taxon>Pseudomonadota</taxon>
        <taxon>Alphaproteobacteria</taxon>
        <taxon>Acetobacterales</taxon>
        <taxon>Roseomonadaceae</taxon>
        <taxon>Roseomonas</taxon>
    </lineage>
</organism>
<feature type="transmembrane region" description="Helical" evidence="1">
    <location>
        <begin position="130"/>
        <end position="149"/>
    </location>
</feature>
<accession>A0A940S8K4</accession>
<feature type="transmembrane region" description="Helical" evidence="1">
    <location>
        <begin position="300"/>
        <end position="320"/>
    </location>
</feature>
<feature type="transmembrane region" description="Helical" evidence="1">
    <location>
        <begin position="216"/>
        <end position="234"/>
    </location>
</feature>
<gene>
    <name evidence="2" type="ORF">J5Y10_15860</name>
</gene>
<feature type="transmembrane region" description="Helical" evidence="1">
    <location>
        <begin position="90"/>
        <end position="110"/>
    </location>
</feature>
<evidence type="ECO:0000313" key="3">
    <source>
        <dbReference type="Proteomes" id="UP000677537"/>
    </source>
</evidence>
<comment type="caution">
    <text evidence="2">The sequence shown here is derived from an EMBL/GenBank/DDBJ whole genome shotgun (WGS) entry which is preliminary data.</text>
</comment>
<dbReference type="EMBL" id="JAGIZA010000009">
    <property type="protein sequence ID" value="MBP0494263.1"/>
    <property type="molecule type" value="Genomic_DNA"/>
</dbReference>
<feature type="transmembrane region" description="Helical" evidence="1">
    <location>
        <begin position="277"/>
        <end position="294"/>
    </location>
</feature>
<dbReference type="Proteomes" id="UP000677537">
    <property type="component" value="Unassembled WGS sequence"/>
</dbReference>
<feature type="transmembrane region" description="Helical" evidence="1">
    <location>
        <begin position="40"/>
        <end position="61"/>
    </location>
</feature>
<feature type="transmembrane region" description="Helical" evidence="1">
    <location>
        <begin position="67"/>
        <end position="83"/>
    </location>
</feature>
<evidence type="ECO:0000313" key="2">
    <source>
        <dbReference type="EMBL" id="MBP0494263.1"/>
    </source>
</evidence>
<proteinExistence type="predicted"/>
<sequence>MGDTMVKVTLDLSRLLQEGQITGEEHDRLARLGRRDTGSLLVNALVGFGVVAVSAGTVALLPSVLTAIPLGLVLMAVGAWLVLSGRARWGVLATMLVLVAALLLGASILMLSAGMTGLDSAPDAEAQPLLGMQAALLLVAALFAGSAILAGSGLLIALAVLLLSATIGSGAAYGHAFYALGVEQPLATILAFSALAAAAHATAPRLRPAGERLANIAARTALLLVNLGFWVGSLWGDDAGWIRRVLGRAIPDDAFSIAWAAALLGAAVWAGRTNRRWLVNLACVFGGIHFYTQWFERLGATPLSLFGGGVLMLAFALGLWRLNEGWAGNGAAREQA</sequence>
<dbReference type="AlphaFoldDB" id="A0A940S8K4"/>
<feature type="transmembrane region" description="Helical" evidence="1">
    <location>
        <begin position="186"/>
        <end position="204"/>
    </location>
</feature>
<keyword evidence="3" id="KW-1185">Reference proteome</keyword>
<feature type="transmembrane region" description="Helical" evidence="1">
    <location>
        <begin position="254"/>
        <end position="270"/>
    </location>
</feature>
<protein>
    <recommendedName>
        <fullName evidence="4">DUF2157 domain-containing protein</fullName>
    </recommendedName>
</protein>
<dbReference type="RefSeq" id="WP_209375008.1">
    <property type="nucleotide sequence ID" value="NZ_JAGIZA010000009.1"/>
</dbReference>
<evidence type="ECO:0008006" key="4">
    <source>
        <dbReference type="Google" id="ProtNLM"/>
    </source>
</evidence>